<dbReference type="PANTHER" id="PTHR30250:SF11">
    <property type="entry name" value="O-ANTIGEN TRANSPORTER-RELATED"/>
    <property type="match status" value="1"/>
</dbReference>
<keyword evidence="3 7" id="KW-0812">Transmembrane</keyword>
<evidence type="ECO:0000256" key="1">
    <source>
        <dbReference type="ARBA" id="ARBA00004651"/>
    </source>
</evidence>
<feature type="transmembrane region" description="Helical" evidence="7">
    <location>
        <begin position="86"/>
        <end position="111"/>
    </location>
</feature>
<keyword evidence="2" id="KW-1003">Cell membrane</keyword>
<evidence type="ECO:0000256" key="6">
    <source>
        <dbReference type="SAM" id="MobiDB-lite"/>
    </source>
</evidence>
<feature type="transmembrane region" description="Helical" evidence="7">
    <location>
        <begin position="393"/>
        <end position="412"/>
    </location>
</feature>
<feature type="compositionally biased region" description="Low complexity" evidence="6">
    <location>
        <begin position="428"/>
        <end position="437"/>
    </location>
</feature>
<dbReference type="RefSeq" id="WP_203917630.1">
    <property type="nucleotide sequence ID" value="NZ_BONZ01000019.1"/>
</dbReference>
<dbReference type="PANTHER" id="PTHR30250">
    <property type="entry name" value="PST FAMILY PREDICTED COLANIC ACID TRANSPORTER"/>
    <property type="match status" value="1"/>
</dbReference>
<proteinExistence type="predicted"/>
<feature type="region of interest" description="Disordered" evidence="6">
    <location>
        <begin position="421"/>
        <end position="456"/>
    </location>
</feature>
<keyword evidence="5 7" id="KW-0472">Membrane</keyword>
<protein>
    <submittedName>
        <fullName evidence="8">Membrane protein</fullName>
    </submittedName>
</protein>
<feature type="transmembrane region" description="Helical" evidence="7">
    <location>
        <begin position="152"/>
        <end position="174"/>
    </location>
</feature>
<feature type="transmembrane region" description="Helical" evidence="7">
    <location>
        <begin position="180"/>
        <end position="199"/>
    </location>
</feature>
<evidence type="ECO:0000313" key="9">
    <source>
        <dbReference type="Proteomes" id="UP000642748"/>
    </source>
</evidence>
<dbReference type="Proteomes" id="UP000642748">
    <property type="component" value="Unassembled WGS sequence"/>
</dbReference>
<keyword evidence="4 7" id="KW-1133">Transmembrane helix</keyword>
<evidence type="ECO:0000256" key="3">
    <source>
        <dbReference type="ARBA" id="ARBA00022692"/>
    </source>
</evidence>
<feature type="transmembrane region" description="Helical" evidence="7">
    <location>
        <begin position="44"/>
        <end position="65"/>
    </location>
</feature>
<dbReference type="InterPro" id="IPR050833">
    <property type="entry name" value="Poly_Biosynth_Transport"/>
</dbReference>
<feature type="transmembrane region" description="Helical" evidence="7">
    <location>
        <begin position="295"/>
        <end position="317"/>
    </location>
</feature>
<reference evidence="8" key="1">
    <citation type="submission" date="2021-01" db="EMBL/GenBank/DDBJ databases">
        <title>Whole genome shotgun sequence of Rugosimonospora africana NBRC 104875.</title>
        <authorList>
            <person name="Komaki H."/>
            <person name="Tamura T."/>
        </authorList>
    </citation>
    <scope>NUCLEOTIDE SEQUENCE</scope>
    <source>
        <strain evidence="8">NBRC 104875</strain>
    </source>
</reference>
<feature type="transmembrane region" description="Helical" evidence="7">
    <location>
        <begin position="368"/>
        <end position="387"/>
    </location>
</feature>
<feature type="transmembrane region" description="Helical" evidence="7">
    <location>
        <begin position="123"/>
        <end position="140"/>
    </location>
</feature>
<feature type="transmembrane region" description="Helical" evidence="7">
    <location>
        <begin position="337"/>
        <end position="361"/>
    </location>
</feature>
<organism evidence="8 9">
    <name type="scientific">Rugosimonospora africana</name>
    <dbReference type="NCBI Taxonomy" id="556532"/>
    <lineage>
        <taxon>Bacteria</taxon>
        <taxon>Bacillati</taxon>
        <taxon>Actinomycetota</taxon>
        <taxon>Actinomycetes</taxon>
        <taxon>Micromonosporales</taxon>
        <taxon>Micromonosporaceae</taxon>
        <taxon>Rugosimonospora</taxon>
    </lineage>
</organism>
<keyword evidence="9" id="KW-1185">Reference proteome</keyword>
<comment type="caution">
    <text evidence="8">The sequence shown here is derived from an EMBL/GenBank/DDBJ whole genome shotgun (WGS) entry which is preliminary data.</text>
</comment>
<name>A0A8J3VQ03_9ACTN</name>
<comment type="subcellular location">
    <subcellularLocation>
        <location evidence="1">Cell membrane</location>
        <topology evidence="1">Multi-pass membrane protein</topology>
    </subcellularLocation>
</comment>
<feature type="transmembrane region" description="Helical" evidence="7">
    <location>
        <begin position="220"/>
        <end position="239"/>
    </location>
</feature>
<sequence>MRRLLGLLPPGTVAVGSGLAVLGLASYVHISIASHTLGGHSKGYGAFAVLWAIVFTIGLGLFFPIEQEVTRIVAARRVNGDGNAAAFRRGAMLSLVLFLVVCVLLAVFAPLIADKLFDGERDLVPVMAGGFAGLALAYPTRGVLAGTGRFGAYGAQLGIDGGLRIVLAAVLGVLGVRSPVMFGLILLVAPVISVVATAGPVRAALTPGSPLSWRTFGRRVAPLMASTLLAQVVVNIAVINAKLLAPHADALTGALLSALTLVRIPLFVFGSLQASLLPGLSSAAASDDRTGFRKLLLRACGIVLTLGVAGGVPAIVFGPWLLRLLFATSGVLGDGDFAVLAVGTAAYLLAQVLGQAAMALGHHRDQTLAWLGGTVALAAVTALPMDVKLRVEWAYTVGSIVVALILVGTVIHRTNRQSAADRAAHVTGRPAGAAGPDPGTGPGASLATAEPLAPGR</sequence>
<evidence type="ECO:0000256" key="2">
    <source>
        <dbReference type="ARBA" id="ARBA00022475"/>
    </source>
</evidence>
<dbReference type="GO" id="GO:0005886">
    <property type="term" value="C:plasma membrane"/>
    <property type="evidence" value="ECO:0007669"/>
    <property type="project" value="UniProtKB-SubCell"/>
</dbReference>
<dbReference type="EMBL" id="BONZ01000019">
    <property type="protein sequence ID" value="GIH13961.1"/>
    <property type="molecule type" value="Genomic_DNA"/>
</dbReference>
<accession>A0A8J3VQ03</accession>
<evidence type="ECO:0000256" key="4">
    <source>
        <dbReference type="ARBA" id="ARBA00022989"/>
    </source>
</evidence>
<evidence type="ECO:0000256" key="5">
    <source>
        <dbReference type="ARBA" id="ARBA00023136"/>
    </source>
</evidence>
<evidence type="ECO:0000256" key="7">
    <source>
        <dbReference type="SAM" id="Phobius"/>
    </source>
</evidence>
<evidence type="ECO:0000313" key="8">
    <source>
        <dbReference type="EMBL" id="GIH13961.1"/>
    </source>
</evidence>
<feature type="transmembrane region" description="Helical" evidence="7">
    <location>
        <begin position="251"/>
        <end position="274"/>
    </location>
</feature>
<gene>
    <name evidence="8" type="ORF">Raf01_21330</name>
</gene>
<dbReference type="AlphaFoldDB" id="A0A8J3VQ03"/>